<evidence type="ECO:0000256" key="1">
    <source>
        <dbReference type="SAM" id="MobiDB-lite"/>
    </source>
</evidence>
<dbReference type="SUPFAM" id="SSF50800">
    <property type="entry name" value="PK beta-barrel domain-like"/>
    <property type="match status" value="1"/>
</dbReference>
<dbReference type="RefSeq" id="WP_386155760.1">
    <property type="nucleotide sequence ID" value="NZ_JBHMBS010000004.1"/>
</dbReference>
<evidence type="ECO:0000313" key="3">
    <source>
        <dbReference type="EMBL" id="MFB9675769.1"/>
    </source>
</evidence>
<proteinExistence type="predicted"/>
<sequence>MVREFRGAAPVGAGENSAGEGSAREGFARRGPARGEGGVVAVVVELNVFPLKSAGGTPLADAELTPTGLRHDREFMLVRPDLRHLSQRELPRLATLRPAYDGVKLVVGAPGAVTPLVHEPVDGPVLDVTVHGKPCQGVDQGEEAAAWFSGLLGAPCRLVRFTGTRPTSRGGGTLTYADGHPISVLSRESLDDLNRRVDDQLPMDRFRPNIVLEGLGPYGEDALSTLRVGAAEIELTKPCGRCVIVNVDQDTARKNGEPLRVLAGYRTRVFDGDRGIMFGRLGIPRALGTIAVGDTVTAS</sequence>
<comment type="caution">
    <text evidence="3">The sequence shown here is derived from an EMBL/GenBank/DDBJ whole genome shotgun (WGS) entry which is preliminary data.</text>
</comment>
<dbReference type="PANTHER" id="PTHR14237">
    <property type="entry name" value="MOLYBDOPTERIN COFACTOR SULFURASE MOSC"/>
    <property type="match status" value="1"/>
</dbReference>
<name>A0ABV5T9K8_9ACTN</name>
<dbReference type="PROSITE" id="PS51340">
    <property type="entry name" value="MOSC"/>
    <property type="match status" value="1"/>
</dbReference>
<accession>A0ABV5T9K8</accession>
<dbReference type="Proteomes" id="UP001589610">
    <property type="component" value="Unassembled WGS sequence"/>
</dbReference>
<feature type="compositionally biased region" description="Low complexity" evidence="1">
    <location>
        <begin position="12"/>
        <end position="21"/>
    </location>
</feature>
<feature type="region of interest" description="Disordered" evidence="1">
    <location>
        <begin position="1"/>
        <end position="32"/>
    </location>
</feature>
<dbReference type="EMBL" id="JBHMBS010000004">
    <property type="protein sequence ID" value="MFB9675769.1"/>
    <property type="molecule type" value="Genomic_DNA"/>
</dbReference>
<gene>
    <name evidence="3" type="ORF">ACFFRH_09750</name>
</gene>
<evidence type="ECO:0000259" key="2">
    <source>
        <dbReference type="PROSITE" id="PS51340"/>
    </source>
</evidence>
<dbReference type="InterPro" id="IPR005302">
    <property type="entry name" value="MoCF_Sase_C"/>
</dbReference>
<evidence type="ECO:0000313" key="4">
    <source>
        <dbReference type="Proteomes" id="UP001589610"/>
    </source>
</evidence>
<reference evidence="3 4" key="1">
    <citation type="submission" date="2024-09" db="EMBL/GenBank/DDBJ databases">
        <authorList>
            <person name="Sun Q."/>
            <person name="Mori K."/>
        </authorList>
    </citation>
    <scope>NUCLEOTIDE SEQUENCE [LARGE SCALE GENOMIC DNA]</scope>
    <source>
        <strain evidence="3 4">JCM 3028</strain>
    </source>
</reference>
<dbReference type="Pfam" id="PF03476">
    <property type="entry name" value="MOSC_N"/>
    <property type="match status" value="1"/>
</dbReference>
<dbReference type="InterPro" id="IPR005303">
    <property type="entry name" value="MOCOS_middle"/>
</dbReference>
<dbReference type="InterPro" id="IPR011037">
    <property type="entry name" value="Pyrv_Knase-like_insert_dom_sf"/>
</dbReference>
<dbReference type="PANTHER" id="PTHR14237:SF19">
    <property type="entry name" value="MITOCHONDRIAL AMIDOXIME REDUCING COMPONENT 1"/>
    <property type="match status" value="1"/>
</dbReference>
<dbReference type="SUPFAM" id="SSF141673">
    <property type="entry name" value="MOSC N-terminal domain-like"/>
    <property type="match status" value="1"/>
</dbReference>
<dbReference type="Pfam" id="PF03473">
    <property type="entry name" value="MOSC"/>
    <property type="match status" value="1"/>
</dbReference>
<feature type="domain" description="MOSC" evidence="2">
    <location>
        <begin position="156"/>
        <end position="299"/>
    </location>
</feature>
<protein>
    <submittedName>
        <fullName evidence="3">MOSC domain-containing protein</fullName>
    </submittedName>
</protein>
<keyword evidence="4" id="KW-1185">Reference proteome</keyword>
<organism evidence="3 4">
    <name type="scientific">Streptosporangium vulgare</name>
    <dbReference type="NCBI Taxonomy" id="46190"/>
    <lineage>
        <taxon>Bacteria</taxon>
        <taxon>Bacillati</taxon>
        <taxon>Actinomycetota</taxon>
        <taxon>Actinomycetes</taxon>
        <taxon>Streptosporangiales</taxon>
        <taxon>Streptosporangiaceae</taxon>
        <taxon>Streptosporangium</taxon>
    </lineage>
</organism>